<evidence type="ECO:0000313" key="2">
    <source>
        <dbReference type="EMBL" id="RGM91769.1"/>
    </source>
</evidence>
<proteinExistence type="predicted"/>
<dbReference type="Pfam" id="PF00535">
    <property type="entry name" value="Glycos_transf_2"/>
    <property type="match status" value="1"/>
</dbReference>
<protein>
    <submittedName>
        <fullName evidence="2">Glycosyltransferase</fullName>
    </submittedName>
</protein>
<dbReference type="GO" id="GO:0016758">
    <property type="term" value="F:hexosyltransferase activity"/>
    <property type="evidence" value="ECO:0007669"/>
    <property type="project" value="UniProtKB-ARBA"/>
</dbReference>
<sequence>MKISIITATFNSASTLRDTIESVVRQTYDNYEYIIIDGKSTDGTINIIKKYEPQLQDKLKWISEKDKGIYDAMNKGISLATGDVIGILNSDDFYTTNDILQNIVTAFQQNDIDAVYGDIHFVSDSDLSRCVRYYSSGIFKRKLMRLGFMPAHPSFYIKKECINKIGLYDTSYKIAADFDFLLRAIYINNIKTLYLKKDFVTMRMGGASTSGISSHRLIMKEHLKAFRKYHICTNPFLLSLRYIYKIYELLVSKISHKERINTKSLP</sequence>
<accession>A0A3E4Z9L3</accession>
<dbReference type="PANTHER" id="PTHR22916:SF3">
    <property type="entry name" value="UDP-GLCNAC:BETAGAL BETA-1,3-N-ACETYLGLUCOSAMINYLTRANSFERASE-LIKE PROTEIN 1"/>
    <property type="match status" value="1"/>
</dbReference>
<dbReference type="Proteomes" id="UP000260814">
    <property type="component" value="Unassembled WGS sequence"/>
</dbReference>
<evidence type="ECO:0000313" key="3">
    <source>
        <dbReference type="Proteomes" id="UP000260814"/>
    </source>
</evidence>
<name>A0A3E4Z9L3_9BACT</name>
<dbReference type="AlphaFoldDB" id="A0A3E4Z9L3"/>
<evidence type="ECO:0000259" key="1">
    <source>
        <dbReference type="Pfam" id="PF00535"/>
    </source>
</evidence>
<dbReference type="CDD" id="cd06433">
    <property type="entry name" value="GT_2_WfgS_like"/>
    <property type="match status" value="1"/>
</dbReference>
<dbReference type="EMBL" id="QSTW01000006">
    <property type="protein sequence ID" value="RGM91769.1"/>
    <property type="molecule type" value="Genomic_DNA"/>
</dbReference>
<dbReference type="RefSeq" id="WP_117701631.1">
    <property type="nucleotide sequence ID" value="NZ_QSTW01000006.1"/>
</dbReference>
<dbReference type="InterPro" id="IPR029044">
    <property type="entry name" value="Nucleotide-diphossugar_trans"/>
</dbReference>
<reference evidence="2 3" key="1">
    <citation type="submission" date="2018-08" db="EMBL/GenBank/DDBJ databases">
        <title>A genome reference for cultivated species of the human gut microbiota.</title>
        <authorList>
            <person name="Zou Y."/>
            <person name="Xue W."/>
            <person name="Luo G."/>
        </authorList>
    </citation>
    <scope>NUCLEOTIDE SEQUENCE [LARGE SCALE GENOMIC DNA]</scope>
    <source>
        <strain evidence="2 3">OM06-2</strain>
    </source>
</reference>
<dbReference type="SUPFAM" id="SSF53448">
    <property type="entry name" value="Nucleotide-diphospho-sugar transferases"/>
    <property type="match status" value="1"/>
</dbReference>
<gene>
    <name evidence="2" type="ORF">DXB87_06835</name>
</gene>
<dbReference type="Gene3D" id="3.90.550.10">
    <property type="entry name" value="Spore Coat Polysaccharide Biosynthesis Protein SpsA, Chain A"/>
    <property type="match status" value="1"/>
</dbReference>
<dbReference type="PANTHER" id="PTHR22916">
    <property type="entry name" value="GLYCOSYLTRANSFERASE"/>
    <property type="match status" value="1"/>
</dbReference>
<dbReference type="InterPro" id="IPR001173">
    <property type="entry name" value="Glyco_trans_2-like"/>
</dbReference>
<keyword evidence="2" id="KW-0808">Transferase</keyword>
<feature type="domain" description="Glycosyltransferase 2-like" evidence="1">
    <location>
        <begin position="4"/>
        <end position="129"/>
    </location>
</feature>
<organism evidence="2 3">
    <name type="scientific">Phocaeicola plebeius</name>
    <dbReference type="NCBI Taxonomy" id="310297"/>
    <lineage>
        <taxon>Bacteria</taxon>
        <taxon>Pseudomonadati</taxon>
        <taxon>Bacteroidota</taxon>
        <taxon>Bacteroidia</taxon>
        <taxon>Bacteroidales</taxon>
        <taxon>Bacteroidaceae</taxon>
        <taxon>Phocaeicola</taxon>
    </lineage>
</organism>
<comment type="caution">
    <text evidence="2">The sequence shown here is derived from an EMBL/GenBank/DDBJ whole genome shotgun (WGS) entry which is preliminary data.</text>
</comment>